<feature type="compositionally biased region" description="Low complexity" evidence="1">
    <location>
        <begin position="513"/>
        <end position="532"/>
    </location>
</feature>
<feature type="compositionally biased region" description="Polar residues" evidence="1">
    <location>
        <begin position="581"/>
        <end position="594"/>
    </location>
</feature>
<feature type="compositionally biased region" description="Polar residues" evidence="1">
    <location>
        <begin position="720"/>
        <end position="733"/>
    </location>
</feature>
<feature type="compositionally biased region" description="Low complexity" evidence="1">
    <location>
        <begin position="175"/>
        <end position="189"/>
    </location>
</feature>
<comment type="caution">
    <text evidence="2">The sequence shown here is derived from an EMBL/GenBank/DDBJ whole genome shotgun (WGS) entry which is preliminary data.</text>
</comment>
<evidence type="ECO:0000313" key="3">
    <source>
        <dbReference type="Proteomes" id="UP000186601"/>
    </source>
</evidence>
<sequence length="841" mass="90697">MYSGNGYYYPPPSAVHDENSLAFVQNRQVYGGAQYSSSRLVYLGPPPQDLQYPQDFYPQSAYPVIPVPPPVPQYHPKTMKHSKHSARPMPQSLLDDPAFSTDPRAHPHFAMNSREEIVPADQSSYSDNSYRSRETSRGDPSFKRGLQATPGATYGHLPDHSEVIGGNSQNIRPTSEVSSYSYSSYPGSSQDPRASSGSIGLAYDDPHDDDAYNYSYASSSKSKLHTPKTPISSASAAFGPPTNLSQSPYAIFTPGGSPSSASSRSSSPLVPRTPSPHSGSPSTSTKKLKSSSSLHLHNPDEQEIEAPPAYTPLPTPVGLSFDIPTSAPAGASSSLLAPTPVPVPAPSTSADVLNIPTVFPTAPVRPPLATNTSAPELRPAPARDVPVRSATTPAKAPQPLPETIKMQRSRSRKTSMSAPRDLDKIDELDETDPLGLAWHHESPYEAIQKAGVGRQSGPSGEPMRGVPKIFAAQNGVDPSQSQSENRKPSSYRKPVPVDPNVTNFHVKPGQLFPSIVPSSQTQSVPQQSQFQSPPFPIPYSQDSPPQFPQGFTNSHMHPGSNRPAQPMPNYAQGPPPRSSPIVDQTQPRSVSDNARPSPSSHSSSGSVGHGHSPSQPPLRSQISSASLARSRSAPNNRQPVLSSEPPPRPDIDLPPQRDPQSQQMPTFQPHYLPKRLVMPTPLQPLPQQSAPSNLSGQSANSSFIAPSYTGDPRDGLMEGQNDSGTSLKYSASVPTRAKAQDIPMSSGRNLLRKHKEKSENRKEEKRGGVSIAGITIIPGHAPSAKPDAAVFTSRVVMGESQRPVGRGGREAGLERIREKERERERDRDKEKEKGRKLSKRR</sequence>
<feature type="compositionally biased region" description="Low complexity" evidence="1">
    <location>
        <begin position="596"/>
        <end position="633"/>
    </location>
</feature>
<feature type="region of interest" description="Disordered" evidence="1">
    <location>
        <begin position="447"/>
        <end position="771"/>
    </location>
</feature>
<dbReference type="Proteomes" id="UP000186601">
    <property type="component" value="Unassembled WGS sequence"/>
</dbReference>
<feature type="compositionally biased region" description="Basic and acidic residues" evidence="1">
    <location>
        <begin position="756"/>
        <end position="767"/>
    </location>
</feature>
<evidence type="ECO:0000313" key="2">
    <source>
        <dbReference type="EMBL" id="PSR76705.1"/>
    </source>
</evidence>
<organism evidence="2 3">
    <name type="scientific">Hermanssonia centrifuga</name>
    <dbReference type="NCBI Taxonomy" id="98765"/>
    <lineage>
        <taxon>Eukaryota</taxon>
        <taxon>Fungi</taxon>
        <taxon>Dikarya</taxon>
        <taxon>Basidiomycota</taxon>
        <taxon>Agaricomycotina</taxon>
        <taxon>Agaricomycetes</taxon>
        <taxon>Polyporales</taxon>
        <taxon>Meruliaceae</taxon>
        <taxon>Hermanssonia</taxon>
    </lineage>
</organism>
<feature type="compositionally biased region" description="Low complexity" evidence="1">
    <location>
        <begin position="685"/>
        <end position="695"/>
    </location>
</feature>
<feature type="region of interest" description="Disordered" evidence="1">
    <location>
        <begin position="796"/>
        <end position="841"/>
    </location>
</feature>
<evidence type="ECO:0000256" key="1">
    <source>
        <dbReference type="SAM" id="MobiDB-lite"/>
    </source>
</evidence>
<feature type="compositionally biased region" description="Low complexity" evidence="1">
    <location>
        <begin position="324"/>
        <end position="333"/>
    </location>
</feature>
<keyword evidence="3" id="KW-1185">Reference proteome</keyword>
<feature type="compositionally biased region" description="Basic and acidic residues" evidence="1">
    <location>
        <begin position="807"/>
        <end position="835"/>
    </location>
</feature>
<dbReference type="AlphaFoldDB" id="A0A2R6NU69"/>
<dbReference type="OrthoDB" id="2684446at2759"/>
<feature type="compositionally biased region" description="Low complexity" evidence="1">
    <location>
        <begin position="212"/>
        <end position="221"/>
    </location>
</feature>
<protein>
    <submittedName>
        <fullName evidence="2">Uncharacterized protein</fullName>
    </submittedName>
</protein>
<dbReference type="STRING" id="98765.A0A2R6NU69"/>
<feature type="compositionally biased region" description="Basic and acidic residues" evidence="1">
    <location>
        <begin position="130"/>
        <end position="142"/>
    </location>
</feature>
<dbReference type="EMBL" id="MLYV02000837">
    <property type="protein sequence ID" value="PSR76705.1"/>
    <property type="molecule type" value="Genomic_DNA"/>
</dbReference>
<accession>A0A2R6NU69</accession>
<feature type="region of interest" description="Disordered" evidence="1">
    <location>
        <begin position="359"/>
        <end position="428"/>
    </location>
</feature>
<proteinExistence type="predicted"/>
<feature type="region of interest" description="Disordered" evidence="1">
    <location>
        <begin position="98"/>
        <end position="333"/>
    </location>
</feature>
<reference evidence="2 3" key="1">
    <citation type="submission" date="2018-02" db="EMBL/GenBank/DDBJ databases">
        <title>Genome sequence of the basidiomycete white-rot fungus Phlebia centrifuga.</title>
        <authorList>
            <person name="Granchi Z."/>
            <person name="Peng M."/>
            <person name="de Vries R.P."/>
            <person name="Hilden K."/>
            <person name="Makela M.R."/>
            <person name="Grigoriev I."/>
            <person name="Riley R."/>
        </authorList>
    </citation>
    <scope>NUCLEOTIDE SEQUENCE [LARGE SCALE GENOMIC DNA]</scope>
    <source>
        <strain evidence="2 3">FBCC195</strain>
    </source>
</reference>
<feature type="compositionally biased region" description="Low complexity" evidence="1">
    <location>
        <begin position="253"/>
        <end position="296"/>
    </location>
</feature>
<name>A0A2R6NU69_9APHY</name>
<gene>
    <name evidence="2" type="ORF">PHLCEN_2v8302</name>
</gene>